<reference evidence="1 2" key="1">
    <citation type="submission" date="2024-02" db="EMBL/GenBank/DDBJ databases">
        <authorList>
            <person name="Chen Y."/>
            <person name="Shah S."/>
            <person name="Dougan E. K."/>
            <person name="Thang M."/>
            <person name="Chan C."/>
        </authorList>
    </citation>
    <scope>NUCLEOTIDE SEQUENCE [LARGE SCALE GENOMIC DNA]</scope>
</reference>
<dbReference type="InterPro" id="IPR018490">
    <property type="entry name" value="cNMP-bd_dom_sf"/>
</dbReference>
<evidence type="ECO:0008006" key="3">
    <source>
        <dbReference type="Google" id="ProtNLM"/>
    </source>
</evidence>
<organism evidence="1 2">
    <name type="scientific">Durusdinium trenchii</name>
    <dbReference type="NCBI Taxonomy" id="1381693"/>
    <lineage>
        <taxon>Eukaryota</taxon>
        <taxon>Sar</taxon>
        <taxon>Alveolata</taxon>
        <taxon>Dinophyceae</taxon>
        <taxon>Suessiales</taxon>
        <taxon>Symbiodiniaceae</taxon>
        <taxon>Durusdinium</taxon>
    </lineage>
</organism>
<evidence type="ECO:0000313" key="1">
    <source>
        <dbReference type="EMBL" id="CAK9060796.1"/>
    </source>
</evidence>
<feature type="non-terminal residue" evidence="1">
    <location>
        <position position="1"/>
    </location>
</feature>
<accession>A0ABP0NAR6</accession>
<proteinExistence type="predicted"/>
<sequence>HPLPKARLRALEQSLQEGKEETLRNEAQTVGADWRILRNIPAFGSCAFQPFLARLHKDADIRLFCAGDMVAFAGDDSAAMMVVLAGTVRCEQPQTLFFVELHRGEWCYQDNILGNTPTFGHDAVAAGVPRIFFKQLKEDCAMFYLTFFR</sequence>
<dbReference type="Gene3D" id="2.60.120.10">
    <property type="entry name" value="Jelly Rolls"/>
    <property type="match status" value="1"/>
</dbReference>
<dbReference type="EMBL" id="CAXAMM010027435">
    <property type="protein sequence ID" value="CAK9060796.1"/>
    <property type="molecule type" value="Genomic_DNA"/>
</dbReference>
<gene>
    <name evidence="1" type="ORF">SCF082_LOCUS31955</name>
</gene>
<keyword evidence="2" id="KW-1185">Reference proteome</keyword>
<protein>
    <recommendedName>
        <fullName evidence="3">Cyclic nucleotide-binding domain-containing protein</fullName>
    </recommendedName>
</protein>
<comment type="caution">
    <text evidence="1">The sequence shown here is derived from an EMBL/GenBank/DDBJ whole genome shotgun (WGS) entry which is preliminary data.</text>
</comment>
<evidence type="ECO:0000313" key="2">
    <source>
        <dbReference type="Proteomes" id="UP001642464"/>
    </source>
</evidence>
<dbReference type="Proteomes" id="UP001642464">
    <property type="component" value="Unassembled WGS sequence"/>
</dbReference>
<name>A0ABP0NAR6_9DINO</name>
<dbReference type="SUPFAM" id="SSF51206">
    <property type="entry name" value="cAMP-binding domain-like"/>
    <property type="match status" value="1"/>
</dbReference>
<dbReference type="InterPro" id="IPR014710">
    <property type="entry name" value="RmlC-like_jellyroll"/>
</dbReference>